<dbReference type="RefSeq" id="XP_014563881.1">
    <property type="nucleotide sequence ID" value="XM_014708395.1"/>
</dbReference>
<evidence type="ECO:0000313" key="1">
    <source>
        <dbReference type="EMBL" id="KHN69839.1"/>
    </source>
</evidence>
<accession>A0A0B2UKT5</accession>
<name>A0A0B2UKT5_9MICR</name>
<sequence length="416" mass="48190">MNTKYLKIESSEDICKGEMVAHVYRRISKCIMQSINESFPHEMMSELSDDAEKHFFEEIERPHSLRQSLDIENTLVICINGVEKAVRINHGVFKSNHQFILDFHDFLKELEAFAEMLKVEIGRVSTVVFVEFLIDSFCMFGSLENAINLFRPMKSTAIQRSGLESERMLRMVFLLQQISGGMRLFLSFHVFAVSIYHGNKYIEMLIGNELERMISEVHACKEKLIGSKTPEFNRYTRIKTMINALYLLFDIFDLDNVSLKNIFCTLTVFLSAKKCADVVKFLGPNDLFVCTVRSVCGDLIPMNTLMMTCKVKLNMKYKANALGVSMDYIYSWLYLPYFSMLMPRYIMLSKIPKKSLQVLGRPIEMASSKITMEFIKDKKNSEHTQSPMYSPLSKRLSSGINHRIEKLKSKRKLEFN</sequence>
<dbReference type="GeneID" id="26261470"/>
<dbReference type="HOGENOM" id="CLU_683397_0_0_1"/>
<evidence type="ECO:0000313" key="2">
    <source>
        <dbReference type="Proteomes" id="UP000031056"/>
    </source>
</evidence>
<organism evidence="1 2">
    <name type="scientific">Ordospora colligata OC4</name>
    <dbReference type="NCBI Taxonomy" id="1354746"/>
    <lineage>
        <taxon>Eukaryota</taxon>
        <taxon>Fungi</taxon>
        <taxon>Fungi incertae sedis</taxon>
        <taxon>Microsporidia</taxon>
        <taxon>Ordosporidae</taxon>
        <taxon>Ordospora</taxon>
    </lineage>
</organism>
<dbReference type="InParanoid" id="A0A0B2UKT5"/>
<dbReference type="VEuPathDB" id="MicrosporidiaDB:M896_040310"/>
<dbReference type="EMBL" id="JOKQ01000004">
    <property type="protein sequence ID" value="KHN69839.1"/>
    <property type="molecule type" value="Genomic_DNA"/>
</dbReference>
<proteinExistence type="predicted"/>
<comment type="caution">
    <text evidence="1">The sequence shown here is derived from an EMBL/GenBank/DDBJ whole genome shotgun (WGS) entry which is preliminary data.</text>
</comment>
<dbReference type="AlphaFoldDB" id="A0A0B2UKT5"/>
<dbReference type="Proteomes" id="UP000031056">
    <property type="component" value="Unassembled WGS sequence"/>
</dbReference>
<gene>
    <name evidence="1" type="ORF">M896_040310</name>
</gene>
<reference evidence="1 2" key="1">
    <citation type="journal article" date="2014" name="MBio">
        <title>The Ordospora colligata genome; evolution of extreme reduction in microsporidia and host-to-parasite horizontal gene transfer.</title>
        <authorList>
            <person name="Pombert J.-F."/>
            <person name="Haag K.L."/>
            <person name="Beidas S."/>
            <person name="Ebert D."/>
            <person name="Keeling P.J."/>
        </authorList>
    </citation>
    <scope>NUCLEOTIDE SEQUENCE [LARGE SCALE GENOMIC DNA]</scope>
    <source>
        <strain evidence="1 2">OC4</strain>
    </source>
</reference>
<dbReference type="OrthoDB" id="2191910at2759"/>
<protein>
    <submittedName>
        <fullName evidence="1">Uncharacterized protein</fullName>
    </submittedName>
</protein>
<keyword evidence="2" id="KW-1185">Reference proteome</keyword>